<name>A0A0A3ISK6_9BACL</name>
<dbReference type="PANTHER" id="PTHR43080">
    <property type="entry name" value="CBS DOMAIN-CONTAINING PROTEIN CBSX3, MITOCHONDRIAL"/>
    <property type="match status" value="1"/>
</dbReference>
<evidence type="ECO:0000313" key="4">
    <source>
        <dbReference type="EMBL" id="KGR77777.1"/>
    </source>
</evidence>
<sequence>MKTVSEIMTKNVQFCTTHESLTTAAKIMRDVDCGSVPVCDSNRVIGMITDRDIVIKCIAEGNDASQVHCHDVMTHDVVTCSPDTDVHECARLMAQHQIRRIPVVDDNGNLMGICAIGDLAQENIFVNEAGEALSDISEPDKYRH</sequence>
<organism evidence="4 5">
    <name type="scientific">Ureibacillus manganicus DSM 26584</name>
    <dbReference type="NCBI Taxonomy" id="1384049"/>
    <lineage>
        <taxon>Bacteria</taxon>
        <taxon>Bacillati</taxon>
        <taxon>Bacillota</taxon>
        <taxon>Bacilli</taxon>
        <taxon>Bacillales</taxon>
        <taxon>Caryophanaceae</taxon>
        <taxon>Ureibacillus</taxon>
    </lineage>
</organism>
<dbReference type="PANTHER" id="PTHR43080:SF2">
    <property type="entry name" value="CBS DOMAIN-CONTAINING PROTEIN"/>
    <property type="match status" value="1"/>
</dbReference>
<evidence type="ECO:0000259" key="3">
    <source>
        <dbReference type="PROSITE" id="PS51371"/>
    </source>
</evidence>
<evidence type="ECO:0000256" key="2">
    <source>
        <dbReference type="PROSITE-ProRule" id="PRU00703"/>
    </source>
</evidence>
<dbReference type="InterPro" id="IPR000644">
    <property type="entry name" value="CBS_dom"/>
</dbReference>
<reference evidence="4 5" key="1">
    <citation type="submission" date="2014-02" db="EMBL/GenBank/DDBJ databases">
        <title>Draft genome sequence of Lysinibacillus manganicus DSM 26584T.</title>
        <authorList>
            <person name="Zhang F."/>
            <person name="Wang G."/>
            <person name="Zhang L."/>
        </authorList>
    </citation>
    <scope>NUCLEOTIDE SEQUENCE [LARGE SCALE GENOMIC DNA]</scope>
    <source>
        <strain evidence="4 5">DSM 26584</strain>
    </source>
</reference>
<dbReference type="InterPro" id="IPR046342">
    <property type="entry name" value="CBS_dom_sf"/>
</dbReference>
<dbReference type="eggNOG" id="COG0517">
    <property type="taxonomic scope" value="Bacteria"/>
</dbReference>
<dbReference type="Gene3D" id="3.10.580.10">
    <property type="entry name" value="CBS-domain"/>
    <property type="match status" value="1"/>
</dbReference>
<dbReference type="SUPFAM" id="SSF54631">
    <property type="entry name" value="CBS-domain pair"/>
    <property type="match status" value="1"/>
</dbReference>
<dbReference type="AlphaFoldDB" id="A0A0A3ISK6"/>
<dbReference type="PROSITE" id="PS51371">
    <property type="entry name" value="CBS"/>
    <property type="match status" value="2"/>
</dbReference>
<dbReference type="InterPro" id="IPR051257">
    <property type="entry name" value="Diverse_CBS-Domain"/>
</dbReference>
<feature type="domain" description="CBS" evidence="3">
    <location>
        <begin position="8"/>
        <end position="64"/>
    </location>
</feature>
<proteinExistence type="predicted"/>
<evidence type="ECO:0000256" key="1">
    <source>
        <dbReference type="ARBA" id="ARBA00023122"/>
    </source>
</evidence>
<dbReference type="STRING" id="1384049.CD29_14115"/>
<accession>A0A0A3ISK6</accession>
<dbReference type="SMART" id="SM00116">
    <property type="entry name" value="CBS"/>
    <property type="match status" value="2"/>
</dbReference>
<dbReference type="Pfam" id="PF00571">
    <property type="entry name" value="CBS"/>
    <property type="match status" value="2"/>
</dbReference>
<dbReference type="CDD" id="cd04622">
    <property type="entry name" value="CBS_pair_HRP1_like"/>
    <property type="match status" value="1"/>
</dbReference>
<dbReference type="Proteomes" id="UP000030416">
    <property type="component" value="Unassembled WGS sequence"/>
</dbReference>
<protein>
    <recommendedName>
        <fullName evidence="3">CBS domain-containing protein</fullName>
    </recommendedName>
</protein>
<dbReference type="OrthoDB" id="9802114at2"/>
<feature type="domain" description="CBS" evidence="3">
    <location>
        <begin position="73"/>
        <end position="131"/>
    </location>
</feature>
<evidence type="ECO:0000313" key="5">
    <source>
        <dbReference type="Proteomes" id="UP000030416"/>
    </source>
</evidence>
<dbReference type="EMBL" id="JPVN01000016">
    <property type="protein sequence ID" value="KGR77777.1"/>
    <property type="molecule type" value="Genomic_DNA"/>
</dbReference>
<keyword evidence="1 2" id="KW-0129">CBS domain</keyword>
<comment type="caution">
    <text evidence="4">The sequence shown here is derived from an EMBL/GenBank/DDBJ whole genome shotgun (WGS) entry which is preliminary data.</text>
</comment>
<keyword evidence="5" id="KW-1185">Reference proteome</keyword>
<gene>
    <name evidence="4" type="ORF">CD29_14115</name>
</gene>
<dbReference type="RefSeq" id="WP_036187870.1">
    <property type="nucleotide sequence ID" value="NZ_AVDA01000016.1"/>
</dbReference>